<dbReference type="AlphaFoldDB" id="A0A438FXU9"/>
<feature type="region of interest" description="Disordered" evidence="1">
    <location>
        <begin position="1"/>
        <end position="27"/>
    </location>
</feature>
<gene>
    <name evidence="2" type="ORF">CK203_061971</name>
</gene>
<comment type="caution">
    <text evidence="2">The sequence shown here is derived from an EMBL/GenBank/DDBJ whole genome shotgun (WGS) entry which is preliminary data.</text>
</comment>
<name>A0A438FXU9_VITVI</name>
<accession>A0A438FXU9</accession>
<evidence type="ECO:0000256" key="1">
    <source>
        <dbReference type="SAM" id="MobiDB-lite"/>
    </source>
</evidence>
<dbReference type="Proteomes" id="UP000288805">
    <property type="component" value="Unassembled WGS sequence"/>
</dbReference>
<sequence length="120" mass="12567">MGVPQAMLLTDEQGSNGRAEGEDDRGAFFGQGDGEIFSRRLTEGLWILLVEETEIGVVSGFDGPGKLKVQVIGLVLVAVGMGGGTGSSEAPMIARTGRLGADQPMILHMLDIPPVGSEWN</sequence>
<protein>
    <submittedName>
        <fullName evidence="2">Uncharacterized protein</fullName>
    </submittedName>
</protein>
<evidence type="ECO:0000313" key="2">
    <source>
        <dbReference type="EMBL" id="RVW64774.1"/>
    </source>
</evidence>
<evidence type="ECO:0000313" key="3">
    <source>
        <dbReference type="Proteomes" id="UP000288805"/>
    </source>
</evidence>
<dbReference type="EMBL" id="QGNW01000705">
    <property type="protein sequence ID" value="RVW64774.1"/>
    <property type="molecule type" value="Genomic_DNA"/>
</dbReference>
<proteinExistence type="predicted"/>
<organism evidence="2 3">
    <name type="scientific">Vitis vinifera</name>
    <name type="common">Grape</name>
    <dbReference type="NCBI Taxonomy" id="29760"/>
    <lineage>
        <taxon>Eukaryota</taxon>
        <taxon>Viridiplantae</taxon>
        <taxon>Streptophyta</taxon>
        <taxon>Embryophyta</taxon>
        <taxon>Tracheophyta</taxon>
        <taxon>Spermatophyta</taxon>
        <taxon>Magnoliopsida</taxon>
        <taxon>eudicotyledons</taxon>
        <taxon>Gunneridae</taxon>
        <taxon>Pentapetalae</taxon>
        <taxon>rosids</taxon>
        <taxon>Vitales</taxon>
        <taxon>Vitaceae</taxon>
        <taxon>Viteae</taxon>
        <taxon>Vitis</taxon>
    </lineage>
</organism>
<reference evidence="2 3" key="1">
    <citation type="journal article" date="2018" name="PLoS Genet.">
        <title>Population sequencing reveals clonal diversity and ancestral inbreeding in the grapevine cultivar Chardonnay.</title>
        <authorList>
            <person name="Roach M.J."/>
            <person name="Johnson D.L."/>
            <person name="Bohlmann J."/>
            <person name="van Vuuren H.J."/>
            <person name="Jones S.J."/>
            <person name="Pretorius I.S."/>
            <person name="Schmidt S.A."/>
            <person name="Borneman A.R."/>
        </authorList>
    </citation>
    <scope>NUCLEOTIDE SEQUENCE [LARGE SCALE GENOMIC DNA]</scope>
    <source>
        <strain evidence="3">cv. Chardonnay</strain>
        <tissue evidence="2">Leaf</tissue>
    </source>
</reference>